<gene>
    <name evidence="6" type="ORF">HEB94_009091</name>
</gene>
<feature type="domain" description="Nudix hydrolase" evidence="5">
    <location>
        <begin position="17"/>
        <end position="147"/>
    </location>
</feature>
<comment type="caution">
    <text evidence="6">The sequence shown here is derived from an EMBL/GenBank/DDBJ whole genome shotgun (WGS) entry which is preliminary data.</text>
</comment>
<dbReference type="EMBL" id="JADBEM010000001">
    <property type="protein sequence ID" value="MBE1612243.1"/>
    <property type="molecule type" value="Genomic_DNA"/>
</dbReference>
<dbReference type="Proteomes" id="UP000638648">
    <property type="component" value="Unassembled WGS sequence"/>
</dbReference>
<dbReference type="InterPro" id="IPR015797">
    <property type="entry name" value="NUDIX_hydrolase-like_dom_sf"/>
</dbReference>
<dbReference type="Gene3D" id="3.90.79.10">
    <property type="entry name" value="Nucleoside Triphosphate Pyrophosphohydrolase"/>
    <property type="match status" value="1"/>
</dbReference>
<evidence type="ECO:0000313" key="6">
    <source>
        <dbReference type="EMBL" id="MBE1612243.1"/>
    </source>
</evidence>
<sequence>MGRVDFWDDPNAPAPNSLVPSVTAVVVRDDTLLLIHRVDNDRWALPGGAIELGESSIQAAVRETSEETGIDIEVQGLVGVYTDPRHVMRYDDGEVRQQFSLCFRADPVGGSPRPQPSETRAVRWVALDRLADLDIHPSMRTRIEDGLAWRPGTAAKII</sequence>
<keyword evidence="3 4" id="KW-0378">Hydrolase</keyword>
<dbReference type="SUPFAM" id="SSF55811">
    <property type="entry name" value="Nudix"/>
    <property type="match status" value="1"/>
</dbReference>
<evidence type="ECO:0000259" key="5">
    <source>
        <dbReference type="PROSITE" id="PS51462"/>
    </source>
</evidence>
<dbReference type="InterPro" id="IPR020476">
    <property type="entry name" value="Nudix_hydrolase"/>
</dbReference>
<accession>A0A927RQH7</accession>
<dbReference type="InterPro" id="IPR000086">
    <property type="entry name" value="NUDIX_hydrolase_dom"/>
</dbReference>
<evidence type="ECO:0000256" key="2">
    <source>
        <dbReference type="ARBA" id="ARBA00005582"/>
    </source>
</evidence>
<organism evidence="6 7">
    <name type="scientific">Actinopolymorpha pittospori</name>
    <dbReference type="NCBI Taxonomy" id="648752"/>
    <lineage>
        <taxon>Bacteria</taxon>
        <taxon>Bacillati</taxon>
        <taxon>Actinomycetota</taxon>
        <taxon>Actinomycetes</taxon>
        <taxon>Propionibacteriales</taxon>
        <taxon>Actinopolymorphaceae</taxon>
        <taxon>Actinopolymorpha</taxon>
    </lineage>
</organism>
<dbReference type="PANTHER" id="PTHR43046">
    <property type="entry name" value="GDP-MANNOSE MANNOSYL HYDROLASE"/>
    <property type="match status" value="1"/>
</dbReference>
<comment type="cofactor">
    <cofactor evidence="1">
        <name>Mg(2+)</name>
        <dbReference type="ChEBI" id="CHEBI:18420"/>
    </cofactor>
</comment>
<dbReference type="PROSITE" id="PS51462">
    <property type="entry name" value="NUDIX"/>
    <property type="match status" value="1"/>
</dbReference>
<dbReference type="PANTHER" id="PTHR43046:SF16">
    <property type="entry name" value="ADP-RIBOSE PYROPHOSPHATASE YJHB-RELATED"/>
    <property type="match status" value="1"/>
</dbReference>
<dbReference type="AlphaFoldDB" id="A0A927RQH7"/>
<evidence type="ECO:0000256" key="1">
    <source>
        <dbReference type="ARBA" id="ARBA00001946"/>
    </source>
</evidence>
<comment type="similarity">
    <text evidence="2 4">Belongs to the Nudix hydrolase family.</text>
</comment>
<evidence type="ECO:0000256" key="3">
    <source>
        <dbReference type="ARBA" id="ARBA00022801"/>
    </source>
</evidence>
<evidence type="ECO:0000313" key="7">
    <source>
        <dbReference type="Proteomes" id="UP000638648"/>
    </source>
</evidence>
<keyword evidence="7" id="KW-1185">Reference proteome</keyword>
<dbReference type="PRINTS" id="PR00502">
    <property type="entry name" value="NUDIXFAMILY"/>
</dbReference>
<dbReference type="PROSITE" id="PS00893">
    <property type="entry name" value="NUDIX_BOX"/>
    <property type="match status" value="1"/>
</dbReference>
<protein>
    <submittedName>
        <fullName evidence="6">8-oxo-dGTP pyrophosphatase MutT (NUDIX family)</fullName>
    </submittedName>
</protein>
<proteinExistence type="inferred from homology"/>
<dbReference type="InterPro" id="IPR020084">
    <property type="entry name" value="NUDIX_hydrolase_CS"/>
</dbReference>
<name>A0A927RQH7_9ACTN</name>
<dbReference type="RefSeq" id="WP_192755328.1">
    <property type="nucleotide sequence ID" value="NZ_JADBEM010000001.1"/>
</dbReference>
<dbReference type="Pfam" id="PF00293">
    <property type="entry name" value="NUDIX"/>
    <property type="match status" value="1"/>
</dbReference>
<evidence type="ECO:0000256" key="4">
    <source>
        <dbReference type="RuleBase" id="RU003476"/>
    </source>
</evidence>
<dbReference type="GO" id="GO:0016787">
    <property type="term" value="F:hydrolase activity"/>
    <property type="evidence" value="ECO:0007669"/>
    <property type="project" value="UniProtKB-KW"/>
</dbReference>
<reference evidence="6" key="1">
    <citation type="submission" date="2020-10" db="EMBL/GenBank/DDBJ databases">
        <title>Sequencing the genomes of 1000 actinobacteria strains.</title>
        <authorList>
            <person name="Klenk H.-P."/>
        </authorList>
    </citation>
    <scope>NUCLEOTIDE SEQUENCE</scope>
    <source>
        <strain evidence="6">DSM 45354</strain>
    </source>
</reference>